<dbReference type="GO" id="GO:0016616">
    <property type="term" value="F:oxidoreductase activity, acting on the CH-OH group of donors, NAD or NADP as acceptor"/>
    <property type="evidence" value="ECO:0007669"/>
    <property type="project" value="UniProtKB-ARBA"/>
</dbReference>
<gene>
    <name evidence="4" type="primary">DHRS11</name>
    <name evidence="4" type="ORF">NPIL_676921</name>
</gene>
<proteinExistence type="inferred from homology"/>
<dbReference type="PRINTS" id="PR00080">
    <property type="entry name" value="SDRFAMILY"/>
</dbReference>
<dbReference type="OrthoDB" id="6417325at2759"/>
<accession>A0A8X6U8I3</accession>
<dbReference type="AlphaFoldDB" id="A0A8X6U8I3"/>
<dbReference type="InterPro" id="IPR002347">
    <property type="entry name" value="SDR_fam"/>
</dbReference>
<evidence type="ECO:0000256" key="2">
    <source>
        <dbReference type="ARBA" id="ARBA00023002"/>
    </source>
</evidence>
<dbReference type="EMBL" id="BMAW01120986">
    <property type="protein sequence ID" value="GFT92053.1"/>
    <property type="molecule type" value="Genomic_DNA"/>
</dbReference>
<comment type="similarity">
    <text evidence="1 3">Belongs to the short-chain dehydrogenases/reductases (SDR) family.</text>
</comment>
<keyword evidence="2" id="KW-0560">Oxidoreductase</keyword>
<reference evidence="4" key="1">
    <citation type="submission" date="2020-08" db="EMBL/GenBank/DDBJ databases">
        <title>Multicomponent nature underlies the extraordinary mechanical properties of spider dragline silk.</title>
        <authorList>
            <person name="Kono N."/>
            <person name="Nakamura H."/>
            <person name="Mori M."/>
            <person name="Yoshida Y."/>
            <person name="Ohtoshi R."/>
            <person name="Malay A.D."/>
            <person name="Moran D.A.P."/>
            <person name="Tomita M."/>
            <person name="Numata K."/>
            <person name="Arakawa K."/>
        </authorList>
    </citation>
    <scope>NUCLEOTIDE SEQUENCE</scope>
</reference>
<evidence type="ECO:0000313" key="4">
    <source>
        <dbReference type="EMBL" id="GFT92053.1"/>
    </source>
</evidence>
<protein>
    <recommendedName>
        <fullName evidence="6">Dehydrogenase/reductase SDR family member 11</fullName>
    </recommendedName>
</protein>
<dbReference type="Gene3D" id="3.40.50.720">
    <property type="entry name" value="NAD(P)-binding Rossmann-like Domain"/>
    <property type="match status" value="1"/>
</dbReference>
<dbReference type="PANTHER" id="PTHR43115">
    <property type="entry name" value="DEHYDROGENASE/REDUCTASE SDR FAMILY MEMBER 11"/>
    <property type="match status" value="1"/>
</dbReference>
<keyword evidence="5" id="KW-1185">Reference proteome</keyword>
<dbReference type="SUPFAM" id="SSF51735">
    <property type="entry name" value="NAD(P)-binding Rossmann-fold domains"/>
    <property type="match status" value="1"/>
</dbReference>
<evidence type="ECO:0008006" key="6">
    <source>
        <dbReference type="Google" id="ProtNLM"/>
    </source>
</evidence>
<dbReference type="InterPro" id="IPR036291">
    <property type="entry name" value="NAD(P)-bd_dom_sf"/>
</dbReference>
<evidence type="ECO:0000256" key="1">
    <source>
        <dbReference type="ARBA" id="ARBA00006484"/>
    </source>
</evidence>
<dbReference type="PANTHER" id="PTHR43115:SF4">
    <property type="entry name" value="DEHYDROGENASE_REDUCTASE SDR FAMILY MEMBER 11"/>
    <property type="match status" value="1"/>
</dbReference>
<dbReference type="PRINTS" id="PR00081">
    <property type="entry name" value="GDHRDH"/>
</dbReference>
<evidence type="ECO:0000256" key="3">
    <source>
        <dbReference type="RuleBase" id="RU000363"/>
    </source>
</evidence>
<dbReference type="Proteomes" id="UP000887013">
    <property type="component" value="Unassembled WGS sequence"/>
</dbReference>
<organism evidence="4 5">
    <name type="scientific">Nephila pilipes</name>
    <name type="common">Giant wood spider</name>
    <name type="synonym">Nephila maculata</name>
    <dbReference type="NCBI Taxonomy" id="299642"/>
    <lineage>
        <taxon>Eukaryota</taxon>
        <taxon>Metazoa</taxon>
        <taxon>Ecdysozoa</taxon>
        <taxon>Arthropoda</taxon>
        <taxon>Chelicerata</taxon>
        <taxon>Arachnida</taxon>
        <taxon>Araneae</taxon>
        <taxon>Araneomorphae</taxon>
        <taxon>Entelegynae</taxon>
        <taxon>Araneoidea</taxon>
        <taxon>Nephilidae</taxon>
        <taxon>Nephila</taxon>
    </lineage>
</organism>
<comment type="caution">
    <text evidence="4">The sequence shown here is derived from an EMBL/GenBank/DDBJ whole genome shotgun (WGS) entry which is preliminary data.</text>
</comment>
<dbReference type="Pfam" id="PF00106">
    <property type="entry name" value="adh_short"/>
    <property type="match status" value="1"/>
</dbReference>
<dbReference type="FunFam" id="3.40.50.720:FF:000047">
    <property type="entry name" value="NADP-dependent L-serine/L-allo-threonine dehydrogenase"/>
    <property type="match status" value="1"/>
</dbReference>
<name>A0A8X6U8I3_NEPPI</name>
<evidence type="ECO:0000313" key="5">
    <source>
        <dbReference type="Proteomes" id="UP000887013"/>
    </source>
</evidence>
<sequence length="258" mass="28240">MEHWNGKVALVTGASAGIGAGICKALTQHGMVVVGCARNVDKIRALGEDDAIKTSPGKLVAIKCDLTQESEILSMFDEIRRTLGRLDVCINNAGLGHDSLLLTGQTSDWKNMLDVNVMALCICTREAVKLMREKGNDDGQIIQIVGVSGHRLLSPEMMGLHFYCGTKFMVKALTEGLRREIKALNSHIRISSLSPGLVETEFVDQYLKNDSTRNASSLFKSIQALQPSDISDTILYILSTPQYVEVHDILVLPRDKSV</sequence>